<gene>
    <name evidence="1" type="ORF">DGAL_LOCUS16504</name>
</gene>
<evidence type="ECO:0000313" key="1">
    <source>
        <dbReference type="EMBL" id="CAH0112729.1"/>
    </source>
</evidence>
<sequence length="277" mass="31208">MGDVEMDCNVLLTSAIPDKKFVRATYTLPVFFSQLVDNKLKKSEALTYLDLACIARELGKSIQQNCTSIDSLNILGKLVSKYPNVLEELEESRVDMENLLCQKISTYLGRKRRELGIKKSTKGGRPAKDNNEKISDGRARRTTVVDLVSYKANVVKMLELFAKSNGVISQALITLWKETYAGRRKQFEDGVLSTIVQEIVKDVCPLLQFQPFLNDEFQGILGSGTVQKISENWKKLVSKIFSLAKASNSKLVKSILSFYEDLSRVHRGSIHFSFLVQ</sequence>
<dbReference type="OrthoDB" id="6394947at2759"/>
<proteinExistence type="predicted"/>
<dbReference type="Proteomes" id="UP000789390">
    <property type="component" value="Unassembled WGS sequence"/>
</dbReference>
<dbReference type="AlphaFoldDB" id="A0A8J2WPR0"/>
<accession>A0A8J2WPR0</accession>
<protein>
    <submittedName>
        <fullName evidence="1">Uncharacterized protein</fullName>
    </submittedName>
</protein>
<dbReference type="EMBL" id="CAKKLH010000330">
    <property type="protein sequence ID" value="CAH0112729.1"/>
    <property type="molecule type" value="Genomic_DNA"/>
</dbReference>
<comment type="caution">
    <text evidence="1">The sequence shown here is derived from an EMBL/GenBank/DDBJ whole genome shotgun (WGS) entry which is preliminary data.</text>
</comment>
<keyword evidence="2" id="KW-1185">Reference proteome</keyword>
<reference evidence="1" key="1">
    <citation type="submission" date="2021-11" db="EMBL/GenBank/DDBJ databases">
        <authorList>
            <person name="Schell T."/>
        </authorList>
    </citation>
    <scope>NUCLEOTIDE SEQUENCE</scope>
    <source>
        <strain evidence="1">M5</strain>
    </source>
</reference>
<organism evidence="1 2">
    <name type="scientific">Daphnia galeata</name>
    <dbReference type="NCBI Taxonomy" id="27404"/>
    <lineage>
        <taxon>Eukaryota</taxon>
        <taxon>Metazoa</taxon>
        <taxon>Ecdysozoa</taxon>
        <taxon>Arthropoda</taxon>
        <taxon>Crustacea</taxon>
        <taxon>Branchiopoda</taxon>
        <taxon>Diplostraca</taxon>
        <taxon>Cladocera</taxon>
        <taxon>Anomopoda</taxon>
        <taxon>Daphniidae</taxon>
        <taxon>Daphnia</taxon>
    </lineage>
</organism>
<evidence type="ECO:0000313" key="2">
    <source>
        <dbReference type="Proteomes" id="UP000789390"/>
    </source>
</evidence>
<name>A0A8J2WPR0_9CRUS</name>